<reference evidence="1" key="2">
    <citation type="submission" date="2024-06" db="EMBL/GenBank/DDBJ databases">
        <title>Caproicibacterium argilliputei sp. nov, a novel caproic acid producing anaerobic bacterium isolated from pit mud.</title>
        <authorList>
            <person name="Xia S."/>
        </authorList>
    </citation>
    <scope>NUCLEOTIDE SEQUENCE</scope>
    <source>
        <strain evidence="1">ZCY20-5</strain>
    </source>
</reference>
<dbReference type="Proteomes" id="UP001300604">
    <property type="component" value="Chromosome"/>
</dbReference>
<evidence type="ECO:0000313" key="1">
    <source>
        <dbReference type="EMBL" id="WOC31874.1"/>
    </source>
</evidence>
<proteinExistence type="predicted"/>
<evidence type="ECO:0000313" key="2">
    <source>
        <dbReference type="Proteomes" id="UP001300604"/>
    </source>
</evidence>
<dbReference type="EMBL" id="CP135996">
    <property type="protein sequence ID" value="WOC31874.1"/>
    <property type="molecule type" value="Genomic_DNA"/>
</dbReference>
<name>A0AA97D9P0_9FIRM</name>
<dbReference type="KEGG" id="carl:PXC00_11845"/>
<reference evidence="1" key="1">
    <citation type="submission" date="2023-09" db="EMBL/GenBank/DDBJ databases">
        <authorList>
            <person name="Zeng C."/>
        </authorList>
    </citation>
    <scope>NUCLEOTIDE SEQUENCE</scope>
    <source>
        <strain evidence="1">ZCY20-5</strain>
    </source>
</reference>
<keyword evidence="2" id="KW-1185">Reference proteome</keyword>
<gene>
    <name evidence="1" type="ORF">PXC00_11845</name>
</gene>
<dbReference type="AlphaFoldDB" id="A0AA97D9P0"/>
<accession>A0AA97D9P0</accession>
<sequence length="94" mass="10703">MQNESFEKAVESFMEQRIADCGMRGSDSLQEAYQQFEQALHTLKSMLTPEQAKAFVKLEDAYSLVDGETTNCYYRAGFSDAVQFLLGWGDGKWK</sequence>
<organism evidence="1 2">
    <name type="scientific">Caproicibacterium argilliputei</name>
    <dbReference type="NCBI Taxonomy" id="3030016"/>
    <lineage>
        <taxon>Bacteria</taxon>
        <taxon>Bacillati</taxon>
        <taxon>Bacillota</taxon>
        <taxon>Clostridia</taxon>
        <taxon>Eubacteriales</taxon>
        <taxon>Oscillospiraceae</taxon>
        <taxon>Caproicibacterium</taxon>
    </lineage>
</organism>
<protein>
    <submittedName>
        <fullName evidence="1">Uncharacterized protein</fullName>
    </submittedName>
</protein>
<dbReference type="RefSeq" id="WP_275844690.1">
    <property type="nucleotide sequence ID" value="NZ_CP135996.1"/>
</dbReference>